<protein>
    <submittedName>
        <fullName evidence="1">Uncharacterized protein</fullName>
    </submittedName>
</protein>
<dbReference type="OrthoDB" id="8193306at2759"/>
<dbReference type="AlphaFoldDB" id="A0A8K0P8R2"/>
<dbReference type="EMBL" id="KZ309283">
    <property type="protein sequence ID" value="KAG8238131.1"/>
    <property type="molecule type" value="Genomic_DNA"/>
</dbReference>
<comment type="caution">
    <text evidence="1">The sequence shown here is derived from an EMBL/GenBank/DDBJ whole genome shotgun (WGS) entry which is preliminary data.</text>
</comment>
<name>A0A8K0P8R2_LADFU</name>
<keyword evidence="2" id="KW-1185">Reference proteome</keyword>
<organism evidence="1 2">
    <name type="scientific">Ladona fulva</name>
    <name type="common">Scarce chaser dragonfly</name>
    <name type="synonym">Libellula fulva</name>
    <dbReference type="NCBI Taxonomy" id="123851"/>
    <lineage>
        <taxon>Eukaryota</taxon>
        <taxon>Metazoa</taxon>
        <taxon>Ecdysozoa</taxon>
        <taxon>Arthropoda</taxon>
        <taxon>Hexapoda</taxon>
        <taxon>Insecta</taxon>
        <taxon>Pterygota</taxon>
        <taxon>Palaeoptera</taxon>
        <taxon>Odonata</taxon>
        <taxon>Epiprocta</taxon>
        <taxon>Anisoptera</taxon>
        <taxon>Libelluloidea</taxon>
        <taxon>Libellulidae</taxon>
        <taxon>Ladona</taxon>
    </lineage>
</organism>
<gene>
    <name evidence="1" type="ORF">J437_LFUL012745</name>
</gene>
<sequence length="85" mass="9593">MNLLANLPKQGYGSSNTRNVARAFFQNPELASEVINISKDLIERLDIIFLTHSNIEQQRPLNCMYKSIPGTTCPRVYIKFSCMGA</sequence>
<accession>A0A8K0P8R2</accession>
<evidence type="ECO:0000313" key="1">
    <source>
        <dbReference type="EMBL" id="KAG8238131.1"/>
    </source>
</evidence>
<dbReference type="Proteomes" id="UP000792457">
    <property type="component" value="Unassembled WGS sequence"/>
</dbReference>
<proteinExistence type="predicted"/>
<evidence type="ECO:0000313" key="2">
    <source>
        <dbReference type="Proteomes" id="UP000792457"/>
    </source>
</evidence>
<reference evidence="1" key="2">
    <citation type="submission" date="2017-10" db="EMBL/GenBank/DDBJ databases">
        <title>Ladona fulva Genome sequencing and assembly.</title>
        <authorList>
            <person name="Murali S."/>
            <person name="Richards S."/>
            <person name="Bandaranaike D."/>
            <person name="Bellair M."/>
            <person name="Blankenburg K."/>
            <person name="Chao H."/>
            <person name="Dinh H."/>
            <person name="Doddapaneni H."/>
            <person name="Dugan-Rocha S."/>
            <person name="Elkadiri S."/>
            <person name="Gnanaolivu R."/>
            <person name="Hernandez B."/>
            <person name="Skinner E."/>
            <person name="Javaid M."/>
            <person name="Lee S."/>
            <person name="Li M."/>
            <person name="Ming W."/>
            <person name="Munidasa M."/>
            <person name="Muniz J."/>
            <person name="Nguyen L."/>
            <person name="Hughes D."/>
            <person name="Osuji N."/>
            <person name="Pu L.-L."/>
            <person name="Puazo M."/>
            <person name="Qu C."/>
            <person name="Quiroz J."/>
            <person name="Raj R."/>
            <person name="Weissenberger G."/>
            <person name="Xin Y."/>
            <person name="Zou X."/>
            <person name="Han Y."/>
            <person name="Worley K."/>
            <person name="Muzny D."/>
            <person name="Gibbs R."/>
        </authorList>
    </citation>
    <scope>NUCLEOTIDE SEQUENCE</scope>
    <source>
        <strain evidence="1">Sampled in the wild</strain>
    </source>
</reference>
<reference evidence="1" key="1">
    <citation type="submission" date="2013-04" db="EMBL/GenBank/DDBJ databases">
        <authorList>
            <person name="Qu J."/>
            <person name="Murali S.C."/>
            <person name="Bandaranaike D."/>
            <person name="Bellair M."/>
            <person name="Blankenburg K."/>
            <person name="Chao H."/>
            <person name="Dinh H."/>
            <person name="Doddapaneni H."/>
            <person name="Downs B."/>
            <person name="Dugan-Rocha S."/>
            <person name="Elkadiri S."/>
            <person name="Gnanaolivu R.D."/>
            <person name="Hernandez B."/>
            <person name="Javaid M."/>
            <person name="Jayaseelan J.C."/>
            <person name="Lee S."/>
            <person name="Li M."/>
            <person name="Ming W."/>
            <person name="Munidasa M."/>
            <person name="Muniz J."/>
            <person name="Nguyen L."/>
            <person name="Ongeri F."/>
            <person name="Osuji N."/>
            <person name="Pu L.-L."/>
            <person name="Puazo M."/>
            <person name="Qu C."/>
            <person name="Quiroz J."/>
            <person name="Raj R."/>
            <person name="Weissenberger G."/>
            <person name="Xin Y."/>
            <person name="Zou X."/>
            <person name="Han Y."/>
            <person name="Richards S."/>
            <person name="Worley K."/>
            <person name="Muzny D."/>
            <person name="Gibbs R."/>
        </authorList>
    </citation>
    <scope>NUCLEOTIDE SEQUENCE</scope>
    <source>
        <strain evidence="1">Sampled in the wild</strain>
    </source>
</reference>